<dbReference type="SUPFAM" id="SSF55681">
    <property type="entry name" value="Class II aaRS and biotin synthetases"/>
    <property type="match status" value="1"/>
</dbReference>
<dbReference type="InterPro" id="IPR036690">
    <property type="entry name" value="Fdx_antiC-bd_sf"/>
</dbReference>
<dbReference type="InterPro" id="IPR005121">
    <property type="entry name" value="Fdx_antiC-bd"/>
</dbReference>
<keyword evidence="11 16" id="KW-0694">RNA-binding</keyword>
<dbReference type="InterPro" id="IPR012340">
    <property type="entry name" value="NA-bd_OB-fold"/>
</dbReference>
<evidence type="ECO:0000256" key="2">
    <source>
        <dbReference type="ARBA" id="ARBA00008653"/>
    </source>
</evidence>
<dbReference type="Pfam" id="PF17759">
    <property type="entry name" value="tRNA_synthFbeta"/>
    <property type="match status" value="1"/>
</dbReference>
<keyword evidence="10 15" id="KW-0460">Magnesium</keyword>
<dbReference type="Pfam" id="PF01588">
    <property type="entry name" value="tRNA_bind"/>
    <property type="match status" value="1"/>
</dbReference>
<dbReference type="Proteomes" id="UP000444960">
    <property type="component" value="Unassembled WGS sequence"/>
</dbReference>
<dbReference type="InterPro" id="IPR005146">
    <property type="entry name" value="B3/B4_tRNA-bd"/>
</dbReference>
<dbReference type="OrthoDB" id="9805455at2"/>
<dbReference type="CDD" id="cd02796">
    <property type="entry name" value="tRNA_bind_bactPheRS"/>
    <property type="match status" value="1"/>
</dbReference>
<dbReference type="SMART" id="SM00896">
    <property type="entry name" value="FDX-ACB"/>
    <property type="match status" value="1"/>
</dbReference>
<dbReference type="Gene3D" id="3.30.70.380">
    <property type="entry name" value="Ferrodoxin-fold anticodon-binding domain"/>
    <property type="match status" value="1"/>
</dbReference>
<name>A0A7I9VCV3_9ACTN</name>
<dbReference type="PROSITE" id="PS51483">
    <property type="entry name" value="B5"/>
    <property type="match status" value="1"/>
</dbReference>
<evidence type="ECO:0000256" key="10">
    <source>
        <dbReference type="ARBA" id="ARBA00022842"/>
    </source>
</evidence>
<keyword evidence="9 15" id="KW-0067">ATP-binding</keyword>
<evidence type="ECO:0000256" key="1">
    <source>
        <dbReference type="ARBA" id="ARBA00004496"/>
    </source>
</evidence>
<dbReference type="SMART" id="SM00874">
    <property type="entry name" value="B5"/>
    <property type="match status" value="1"/>
</dbReference>
<dbReference type="GO" id="GO:0000049">
    <property type="term" value="F:tRNA binding"/>
    <property type="evidence" value="ECO:0007669"/>
    <property type="project" value="UniProtKB-UniRule"/>
</dbReference>
<dbReference type="EMBL" id="BJOV01000005">
    <property type="protein sequence ID" value="GEE03196.1"/>
    <property type="molecule type" value="Genomic_DNA"/>
</dbReference>
<comment type="catalytic activity">
    <reaction evidence="14 15">
        <text>tRNA(Phe) + L-phenylalanine + ATP = L-phenylalanyl-tRNA(Phe) + AMP + diphosphate + H(+)</text>
        <dbReference type="Rhea" id="RHEA:19413"/>
        <dbReference type="Rhea" id="RHEA-COMP:9668"/>
        <dbReference type="Rhea" id="RHEA-COMP:9699"/>
        <dbReference type="ChEBI" id="CHEBI:15378"/>
        <dbReference type="ChEBI" id="CHEBI:30616"/>
        <dbReference type="ChEBI" id="CHEBI:33019"/>
        <dbReference type="ChEBI" id="CHEBI:58095"/>
        <dbReference type="ChEBI" id="CHEBI:78442"/>
        <dbReference type="ChEBI" id="CHEBI:78531"/>
        <dbReference type="ChEBI" id="CHEBI:456215"/>
        <dbReference type="EC" id="6.1.1.20"/>
    </reaction>
</comment>
<evidence type="ECO:0000256" key="5">
    <source>
        <dbReference type="ARBA" id="ARBA00022555"/>
    </source>
</evidence>
<dbReference type="InterPro" id="IPR041616">
    <property type="entry name" value="PheRS_beta_core"/>
</dbReference>
<dbReference type="Gene3D" id="2.40.50.140">
    <property type="entry name" value="Nucleic acid-binding proteins"/>
    <property type="match status" value="1"/>
</dbReference>
<keyword evidence="21" id="KW-1185">Reference proteome</keyword>
<gene>
    <name evidence="15 20" type="primary">pheT</name>
    <name evidence="20" type="ORF">nbrc107696_36420</name>
</gene>
<dbReference type="SUPFAM" id="SSF54991">
    <property type="entry name" value="Anticodon-binding domain of PheRS"/>
    <property type="match status" value="1"/>
</dbReference>
<feature type="binding site" evidence="15">
    <location>
        <position position="473"/>
    </location>
    <ligand>
        <name>Mg(2+)</name>
        <dbReference type="ChEBI" id="CHEBI:18420"/>
        <note>shared with alpha subunit</note>
    </ligand>
</feature>
<evidence type="ECO:0000256" key="12">
    <source>
        <dbReference type="ARBA" id="ARBA00022917"/>
    </source>
</evidence>
<dbReference type="Pfam" id="PF03483">
    <property type="entry name" value="B3_4"/>
    <property type="match status" value="1"/>
</dbReference>
<sequence>MRLPQSWLTEVLQNGAPGWTAPIDEIDAGFVRVGFEIEDVEPFPEITGPLVIGRVAAIEELTEFKKPIRFCQVDVGEDGPRDIVCGARNFAVGDLVVVALPGVVLPGPFAIATRKTYGKTSDGMICSVTELGVGNDHSGILVLTPGTAEPGADAREVLGLSDVAIDVNVTPDRGYAFSMRGLGRELSSAFSVPFVDAGLPGEPLAATLDREPWPVAIDADSEATRYTGRVITGVDATASSPWWIAKRLMVAGIRPISAIVDVTNYVMIELGQPLHAFDADKVTGTVTVRSARPGETLETLDGVQRTLDPEDVVIADDSGPIALAGVMGGASTEVTDATTNVLLEAANFDQVRVFRTGKRHKLSSEAQKRFERLVDPELTAVASDRGASLIVELAGGQVAGALADVRVETAPIAAIAIAADQPDVTAGVSYPAGTTVARLREVGCGVDDSGDLLQVTPPSWRPDLRQRADLVEEVLRLEGLEDIPAVVPRAPGGTGLTRAQRRRRAIGVALAADGFIEVLPYPFMPAGVFDTWGLADDDPRRATVSVLNPLESDRPQLNTTLLPGLLEMTARNIARGRRDLALYAIGQVVLGGGQGPTVGALDVSGRPSDDDLAALDASLPRQPLHAAAVLTGLRDPAGPWGKGRAADAYDAFAAARSIASAAGVELTLVADDTLPWHPGRCARLEVDGVVVGHAGELHPAVLERAGLPPRLCAVEIDVDALPLTQVLPSPTVSPFPAVLQDVNVVVASDVPAQQVLDALRDGAGELLEAIALFDVFTGEQVGEGNKSLTFALTFRAGDRTLTEDDATAAKLAAVENAATAVGARLR</sequence>
<comment type="subcellular location">
    <subcellularLocation>
        <location evidence="1 15">Cytoplasm</location>
    </subcellularLocation>
</comment>
<proteinExistence type="inferred from homology"/>
<dbReference type="InterPro" id="IPR020825">
    <property type="entry name" value="Phe-tRNA_synthase-like_B3/B4"/>
</dbReference>
<evidence type="ECO:0000259" key="19">
    <source>
        <dbReference type="PROSITE" id="PS51483"/>
    </source>
</evidence>
<dbReference type="EC" id="6.1.1.20" evidence="15"/>
<dbReference type="SUPFAM" id="SSF46955">
    <property type="entry name" value="Putative DNA-binding domain"/>
    <property type="match status" value="1"/>
</dbReference>
<dbReference type="PROSITE" id="PS50886">
    <property type="entry name" value="TRBD"/>
    <property type="match status" value="1"/>
</dbReference>
<comment type="similarity">
    <text evidence="2 15">Belongs to the phenylalanyl-tRNA synthetase beta subunit family. Type 1 subfamily.</text>
</comment>
<keyword evidence="5 16" id="KW-0820">tRNA-binding</keyword>
<dbReference type="SUPFAM" id="SSF50249">
    <property type="entry name" value="Nucleic acid-binding proteins"/>
    <property type="match status" value="1"/>
</dbReference>
<dbReference type="FunFam" id="2.40.50.140:FF:000045">
    <property type="entry name" value="Phenylalanine--tRNA ligase beta subunit"/>
    <property type="match status" value="1"/>
</dbReference>
<dbReference type="Gene3D" id="3.30.56.10">
    <property type="match status" value="2"/>
</dbReference>
<evidence type="ECO:0000256" key="13">
    <source>
        <dbReference type="ARBA" id="ARBA00023146"/>
    </source>
</evidence>
<dbReference type="PANTHER" id="PTHR10947">
    <property type="entry name" value="PHENYLALANYL-TRNA SYNTHETASE BETA CHAIN AND LEUCINE-RICH REPEAT-CONTAINING PROTEIN 47"/>
    <property type="match status" value="1"/>
</dbReference>
<dbReference type="InterPro" id="IPR002547">
    <property type="entry name" value="tRNA-bd_dom"/>
</dbReference>
<keyword evidence="8 15" id="KW-0547">Nucleotide-binding</keyword>
<evidence type="ECO:0000256" key="7">
    <source>
        <dbReference type="ARBA" id="ARBA00022723"/>
    </source>
</evidence>
<dbReference type="FunFam" id="3.30.70.380:FF:000001">
    <property type="entry name" value="Phenylalanine--tRNA ligase beta subunit"/>
    <property type="match status" value="1"/>
</dbReference>
<dbReference type="InterPro" id="IPR005147">
    <property type="entry name" value="tRNA_synthase_B5-dom"/>
</dbReference>
<dbReference type="SMART" id="SM00873">
    <property type="entry name" value="B3_4"/>
    <property type="match status" value="1"/>
</dbReference>
<dbReference type="InterPro" id="IPR033714">
    <property type="entry name" value="tRNA_bind_bactPheRS"/>
</dbReference>
<dbReference type="Gene3D" id="3.30.930.10">
    <property type="entry name" value="Bira Bifunctional Protein, Domain 2"/>
    <property type="match status" value="1"/>
</dbReference>
<dbReference type="HAMAP" id="MF_00283">
    <property type="entry name" value="Phe_tRNA_synth_beta1"/>
    <property type="match status" value="1"/>
</dbReference>
<dbReference type="InterPro" id="IPR045060">
    <property type="entry name" value="Phe-tRNA-ligase_IIc_bsu"/>
</dbReference>
<dbReference type="FunFam" id="3.50.40.10:FF:000001">
    <property type="entry name" value="Phenylalanine--tRNA ligase beta subunit"/>
    <property type="match status" value="1"/>
</dbReference>
<keyword evidence="12 15" id="KW-0648">Protein biosynthesis</keyword>
<keyword evidence="4 15" id="KW-0963">Cytoplasm</keyword>
<evidence type="ECO:0000256" key="8">
    <source>
        <dbReference type="ARBA" id="ARBA00022741"/>
    </source>
</evidence>
<dbReference type="Pfam" id="PF03147">
    <property type="entry name" value="FDX-ACB"/>
    <property type="match status" value="1"/>
</dbReference>
<dbReference type="GO" id="GO:0009328">
    <property type="term" value="C:phenylalanine-tRNA ligase complex"/>
    <property type="evidence" value="ECO:0007669"/>
    <property type="project" value="TreeGrafter"/>
</dbReference>
<protein>
    <recommendedName>
        <fullName evidence="15">Phenylalanine--tRNA ligase beta subunit</fullName>
        <ecNumber evidence="15">6.1.1.20</ecNumber>
    </recommendedName>
    <alternativeName>
        <fullName evidence="15">Phenylalanyl-tRNA synthetase beta subunit</fullName>
        <shortName evidence="15">PheRS</shortName>
    </alternativeName>
</protein>
<evidence type="ECO:0000259" key="18">
    <source>
        <dbReference type="PROSITE" id="PS51447"/>
    </source>
</evidence>
<keyword evidence="7 15" id="KW-0479">Metal-binding</keyword>
<evidence type="ECO:0000256" key="9">
    <source>
        <dbReference type="ARBA" id="ARBA00022840"/>
    </source>
</evidence>
<dbReference type="GO" id="GO:0005524">
    <property type="term" value="F:ATP binding"/>
    <property type="evidence" value="ECO:0007669"/>
    <property type="project" value="UniProtKB-UniRule"/>
</dbReference>
<dbReference type="GO" id="GO:0004826">
    <property type="term" value="F:phenylalanine-tRNA ligase activity"/>
    <property type="evidence" value="ECO:0007669"/>
    <property type="project" value="UniProtKB-UniRule"/>
</dbReference>
<dbReference type="PROSITE" id="PS51447">
    <property type="entry name" value="FDX_ACB"/>
    <property type="match status" value="1"/>
</dbReference>
<evidence type="ECO:0000256" key="3">
    <source>
        <dbReference type="ARBA" id="ARBA00011209"/>
    </source>
</evidence>
<dbReference type="Gene3D" id="3.50.40.10">
    <property type="entry name" value="Phenylalanyl-trna Synthetase, Chain B, domain 3"/>
    <property type="match status" value="1"/>
</dbReference>
<dbReference type="SUPFAM" id="SSF56037">
    <property type="entry name" value="PheT/TilS domain"/>
    <property type="match status" value="1"/>
</dbReference>
<feature type="binding site" evidence="15">
    <location>
        <position position="472"/>
    </location>
    <ligand>
        <name>Mg(2+)</name>
        <dbReference type="ChEBI" id="CHEBI:18420"/>
        <note>shared with alpha subunit</note>
    </ligand>
</feature>
<dbReference type="CDD" id="cd00769">
    <property type="entry name" value="PheRS_beta_core"/>
    <property type="match status" value="1"/>
</dbReference>
<comment type="cofactor">
    <cofactor evidence="15">
        <name>Mg(2+)</name>
        <dbReference type="ChEBI" id="CHEBI:18420"/>
    </cofactor>
    <text evidence="15">Binds 2 magnesium ions per tetramer.</text>
</comment>
<feature type="binding site" evidence="15">
    <location>
        <position position="463"/>
    </location>
    <ligand>
        <name>Mg(2+)</name>
        <dbReference type="ChEBI" id="CHEBI:18420"/>
        <note>shared with alpha subunit</note>
    </ligand>
</feature>
<dbReference type="GO" id="GO:0006432">
    <property type="term" value="P:phenylalanyl-tRNA aminoacylation"/>
    <property type="evidence" value="ECO:0007669"/>
    <property type="project" value="UniProtKB-UniRule"/>
</dbReference>
<dbReference type="AlphaFoldDB" id="A0A7I9VCV3"/>
<dbReference type="NCBIfam" id="TIGR00472">
    <property type="entry name" value="pheT_bact"/>
    <property type="match status" value="1"/>
</dbReference>
<evidence type="ECO:0000256" key="4">
    <source>
        <dbReference type="ARBA" id="ARBA00022490"/>
    </source>
</evidence>
<dbReference type="InterPro" id="IPR045864">
    <property type="entry name" value="aa-tRNA-synth_II/BPL/LPL"/>
</dbReference>
<comment type="caution">
    <text evidence="20">The sequence shown here is derived from an EMBL/GenBank/DDBJ whole genome shotgun (WGS) entry which is preliminary data.</text>
</comment>
<evidence type="ECO:0000256" key="11">
    <source>
        <dbReference type="ARBA" id="ARBA00022884"/>
    </source>
</evidence>
<keyword evidence="13 15" id="KW-0030">Aminoacyl-tRNA synthetase</keyword>
<dbReference type="PANTHER" id="PTHR10947:SF0">
    <property type="entry name" value="PHENYLALANINE--TRNA LIGASE BETA SUBUNIT"/>
    <property type="match status" value="1"/>
</dbReference>
<organism evidence="20 21">
    <name type="scientific">Gordonia spumicola</name>
    <dbReference type="NCBI Taxonomy" id="589161"/>
    <lineage>
        <taxon>Bacteria</taxon>
        <taxon>Bacillati</taxon>
        <taxon>Actinomycetota</taxon>
        <taxon>Actinomycetes</taxon>
        <taxon>Mycobacteriales</taxon>
        <taxon>Gordoniaceae</taxon>
        <taxon>Gordonia</taxon>
    </lineage>
</organism>
<evidence type="ECO:0000313" key="20">
    <source>
        <dbReference type="EMBL" id="GEE03196.1"/>
    </source>
</evidence>
<evidence type="ECO:0000256" key="6">
    <source>
        <dbReference type="ARBA" id="ARBA00022598"/>
    </source>
</evidence>
<evidence type="ECO:0000256" key="14">
    <source>
        <dbReference type="ARBA" id="ARBA00049255"/>
    </source>
</evidence>
<dbReference type="FunFam" id="3.30.930.10:FF:000130">
    <property type="entry name" value="Phenylalanine--tRNA ligase beta subunit"/>
    <property type="match status" value="1"/>
</dbReference>
<feature type="binding site" evidence="15">
    <location>
        <position position="469"/>
    </location>
    <ligand>
        <name>Mg(2+)</name>
        <dbReference type="ChEBI" id="CHEBI:18420"/>
        <note>shared with alpha subunit</note>
    </ligand>
</feature>
<dbReference type="GO" id="GO:0000287">
    <property type="term" value="F:magnesium ion binding"/>
    <property type="evidence" value="ECO:0007669"/>
    <property type="project" value="UniProtKB-UniRule"/>
</dbReference>
<comment type="subunit">
    <text evidence="3 15">Tetramer of two alpha and two beta subunits.</text>
</comment>
<feature type="domain" description="TRNA-binding" evidence="17">
    <location>
        <begin position="44"/>
        <end position="155"/>
    </location>
</feature>
<evidence type="ECO:0000256" key="16">
    <source>
        <dbReference type="PROSITE-ProRule" id="PRU00209"/>
    </source>
</evidence>
<evidence type="ECO:0000256" key="15">
    <source>
        <dbReference type="HAMAP-Rule" id="MF_00283"/>
    </source>
</evidence>
<reference evidence="21" key="1">
    <citation type="submission" date="2019-06" db="EMBL/GenBank/DDBJ databases">
        <title>Gordonia isolated from sludge of a wastewater treatment plant.</title>
        <authorList>
            <person name="Tamura T."/>
            <person name="Aoyama K."/>
            <person name="Kang Y."/>
            <person name="Saito S."/>
            <person name="Akiyama N."/>
            <person name="Yazawa K."/>
            <person name="Gonoi T."/>
            <person name="Mikami Y."/>
        </authorList>
    </citation>
    <scope>NUCLEOTIDE SEQUENCE [LARGE SCALE GENOMIC DNA]</scope>
    <source>
        <strain evidence="21">NBRC 107696</strain>
    </source>
</reference>
<feature type="domain" description="FDX-ACB" evidence="18">
    <location>
        <begin position="733"/>
        <end position="826"/>
    </location>
</feature>
<dbReference type="InterPro" id="IPR004532">
    <property type="entry name" value="Phe-tRNA-ligase_IIc_bsu_bact"/>
</dbReference>
<feature type="domain" description="B5" evidence="19">
    <location>
        <begin position="410"/>
        <end position="485"/>
    </location>
</feature>
<evidence type="ECO:0000313" key="21">
    <source>
        <dbReference type="Proteomes" id="UP000444960"/>
    </source>
</evidence>
<keyword evidence="6 15" id="KW-0436">Ligase</keyword>
<accession>A0A7I9VCV3</accession>
<dbReference type="RefSeq" id="WP_161896739.1">
    <property type="nucleotide sequence ID" value="NZ_BJOV01000005.1"/>
</dbReference>
<dbReference type="Pfam" id="PF03484">
    <property type="entry name" value="B5"/>
    <property type="match status" value="1"/>
</dbReference>
<evidence type="ECO:0000259" key="17">
    <source>
        <dbReference type="PROSITE" id="PS50886"/>
    </source>
</evidence>
<dbReference type="InterPro" id="IPR009061">
    <property type="entry name" value="DNA-bd_dom_put_sf"/>
</dbReference>